<keyword evidence="3" id="KW-1185">Reference proteome</keyword>
<evidence type="ECO:0000259" key="1">
    <source>
        <dbReference type="Pfam" id="PF01370"/>
    </source>
</evidence>
<evidence type="ECO:0000313" key="2">
    <source>
        <dbReference type="EMBL" id="NUB45388.1"/>
    </source>
</evidence>
<sequence>MTETLVLGAGGRIGRMLRGVWPGQGIWHARQGGDLAWDMLADPVPGQLHPDVVLNLAGVTDARAPMEHNVALAQAAWQAAAAIGARYVFLMSSAAVYGVAQRVWREDDALAPVSAYGEAKARMENAARAWQAAGGPGLTILRLGNVAGADALLGRAQPGVPVQLDPVASQRGPLRSYIGPRSLAQVLARLADLAATGTTLPPVLNIAAADVAMGDLLDAAGLDWFYGDENPAVVPQVSLDTTRLNALCPLPAVAGLPATMVAEWHGCVA</sequence>
<comment type="caution">
    <text evidence="2">The sequence shown here is derived from an EMBL/GenBank/DDBJ whole genome shotgun (WGS) entry which is preliminary data.</text>
</comment>
<dbReference type="InterPro" id="IPR001509">
    <property type="entry name" value="Epimerase_deHydtase"/>
</dbReference>
<dbReference type="Gene3D" id="3.40.50.720">
    <property type="entry name" value="NAD(P)-binding Rossmann-like Domain"/>
    <property type="match status" value="1"/>
</dbReference>
<dbReference type="InterPro" id="IPR036291">
    <property type="entry name" value="NAD(P)-bd_dom_sf"/>
</dbReference>
<dbReference type="SUPFAM" id="SSF51735">
    <property type="entry name" value="NAD(P)-binding Rossmann-fold domains"/>
    <property type="match status" value="1"/>
</dbReference>
<name>A0A8X8H0N1_9RHOB</name>
<dbReference type="Proteomes" id="UP000484076">
    <property type="component" value="Unassembled WGS sequence"/>
</dbReference>
<dbReference type="Pfam" id="PF01370">
    <property type="entry name" value="Epimerase"/>
    <property type="match status" value="1"/>
</dbReference>
<dbReference type="AlphaFoldDB" id="A0A8X8H0N1"/>
<dbReference type="EMBL" id="WHUT02000007">
    <property type="protein sequence ID" value="NUB45388.1"/>
    <property type="molecule type" value="Genomic_DNA"/>
</dbReference>
<accession>A0A8X8H0N1</accession>
<reference evidence="2" key="1">
    <citation type="submission" date="2020-05" db="EMBL/GenBank/DDBJ databases">
        <title>Fertoebacter nigrum gen. nov., sp. nov., a new member of the family Rhodobacteraceae.</title>
        <authorList>
            <person name="Szuroczki S."/>
            <person name="Abbaszade G."/>
            <person name="Buni D."/>
            <person name="Schumann P."/>
            <person name="Toth E."/>
        </authorList>
    </citation>
    <scope>NUCLEOTIDE SEQUENCE</scope>
    <source>
        <strain evidence="2">RG-N-1a</strain>
    </source>
</reference>
<gene>
    <name evidence="2" type="ORF">GEU84_013395</name>
</gene>
<feature type="domain" description="NAD-dependent epimerase/dehydratase" evidence="1">
    <location>
        <begin position="33"/>
        <end position="150"/>
    </location>
</feature>
<protein>
    <submittedName>
        <fullName evidence="2">NAD-dependent epimerase/dehydratase family protein</fullName>
    </submittedName>
</protein>
<dbReference type="RefSeq" id="WP_152826860.1">
    <property type="nucleotide sequence ID" value="NZ_WHUT02000007.1"/>
</dbReference>
<organism evidence="2 3">
    <name type="scientific">Fertoeibacter niger</name>
    <dbReference type="NCBI Taxonomy" id="2656921"/>
    <lineage>
        <taxon>Bacteria</taxon>
        <taxon>Pseudomonadati</taxon>
        <taxon>Pseudomonadota</taxon>
        <taxon>Alphaproteobacteria</taxon>
        <taxon>Rhodobacterales</taxon>
        <taxon>Paracoccaceae</taxon>
        <taxon>Fertoeibacter</taxon>
    </lineage>
</organism>
<proteinExistence type="predicted"/>
<evidence type="ECO:0000313" key="3">
    <source>
        <dbReference type="Proteomes" id="UP000484076"/>
    </source>
</evidence>